<dbReference type="Proteomes" id="UP000785099">
    <property type="component" value="Unassembled WGS sequence"/>
</dbReference>
<name>A0A8J4MSB8_SPHME</name>
<keyword evidence="2" id="KW-1185">Reference proteome</keyword>
<feature type="non-terminal residue" evidence="1">
    <location>
        <position position="116"/>
    </location>
</feature>
<organism evidence="1 2">
    <name type="scientific">Spheniscus mendiculus</name>
    <name type="common">Galapagos penguin</name>
    <dbReference type="NCBI Taxonomy" id="156760"/>
    <lineage>
        <taxon>Eukaryota</taxon>
        <taxon>Metazoa</taxon>
        <taxon>Chordata</taxon>
        <taxon>Craniata</taxon>
        <taxon>Vertebrata</taxon>
        <taxon>Euteleostomi</taxon>
        <taxon>Archelosauria</taxon>
        <taxon>Archosauria</taxon>
        <taxon>Dinosauria</taxon>
        <taxon>Saurischia</taxon>
        <taxon>Theropoda</taxon>
        <taxon>Coelurosauria</taxon>
        <taxon>Aves</taxon>
        <taxon>Neognathae</taxon>
        <taxon>Neoaves</taxon>
        <taxon>Aequornithes</taxon>
        <taxon>Sphenisciformes</taxon>
        <taxon>Spheniscidae</taxon>
        <taxon>Spheniscus</taxon>
    </lineage>
</organism>
<gene>
    <name evidence="1" type="ORF">FQV24_0011268</name>
</gene>
<sequence>IVSRRAWRKGPDVGSDSQHKNFTIELFKKSKTKSHLKRIFQLCSVTSWLGWLSSRVLVVGGGEGISVLLLTDKLMLWCSCCVTVTSLGLAVVEACSLSALVPTMGVVGMEASSISI</sequence>
<accession>A0A8J4MSB8</accession>
<dbReference type="EMBL" id="VUKU01010766">
    <property type="protein sequence ID" value="KAF1439278.1"/>
    <property type="molecule type" value="Genomic_DNA"/>
</dbReference>
<reference evidence="1 2" key="1">
    <citation type="journal article" date="2019" name="Gigascience">
        <title>High-coverage genomes to elucidate the evolution of penguins.</title>
        <authorList>
            <person name="Pan H."/>
            <person name="Cole T.L."/>
            <person name="Bi X."/>
            <person name="Fang M."/>
            <person name="Zhou C."/>
            <person name="Yang Z."/>
            <person name="Ksepka D.T."/>
            <person name="Hart T."/>
            <person name="Bouzat J.L."/>
            <person name="Argilla L.S."/>
            <person name="Bertelsen M.F."/>
            <person name="Boersma P.D."/>
            <person name="Bost C.A."/>
            <person name="Cherel Y."/>
            <person name="Dann P."/>
            <person name="Fiddaman S.R."/>
            <person name="Howard P."/>
            <person name="Labuschagne K."/>
            <person name="Mattern T."/>
            <person name="Miller G."/>
            <person name="Parker P."/>
            <person name="Phillips R.A."/>
            <person name="Quillfeldt P."/>
            <person name="Ryan P.G."/>
            <person name="Taylor H."/>
            <person name="Thompson D.R."/>
            <person name="Young M.J."/>
            <person name="Ellegaard M.R."/>
            <person name="Gilbert M.T.P."/>
            <person name="Sinding M.S."/>
            <person name="Pacheco G."/>
            <person name="Shepherd L.D."/>
            <person name="Tennyson A.J.D."/>
            <person name="Grosser S."/>
            <person name="Kay E."/>
            <person name="Nupen L.J."/>
            <person name="Ellenberg U."/>
            <person name="Houston D.M."/>
            <person name="Reeve A.H."/>
            <person name="Johnson K."/>
            <person name="Masello J.F."/>
            <person name="Stracke T."/>
            <person name="McKinlay B."/>
            <person name="Borboroglu P.G."/>
            <person name="Zhang D.X."/>
            <person name="Zhang G."/>
        </authorList>
    </citation>
    <scope>NUCLEOTIDE SEQUENCE [LARGE SCALE GENOMIC DNA]</scope>
    <source>
        <strain evidence="1">GAPE 212</strain>
    </source>
</reference>
<dbReference type="AlphaFoldDB" id="A0A8J4MSB8"/>
<comment type="caution">
    <text evidence="1">The sequence shown here is derived from an EMBL/GenBank/DDBJ whole genome shotgun (WGS) entry which is preliminary data.</text>
</comment>
<proteinExistence type="predicted"/>
<evidence type="ECO:0000313" key="1">
    <source>
        <dbReference type="EMBL" id="KAF1439278.1"/>
    </source>
</evidence>
<protein>
    <submittedName>
        <fullName evidence="1">Uncharacterized protein</fullName>
    </submittedName>
</protein>
<evidence type="ECO:0000313" key="2">
    <source>
        <dbReference type="Proteomes" id="UP000785099"/>
    </source>
</evidence>
<feature type="non-terminal residue" evidence="1">
    <location>
        <position position="1"/>
    </location>
</feature>